<dbReference type="Proteomes" id="UP001430172">
    <property type="component" value="Unassembled WGS sequence"/>
</dbReference>
<gene>
    <name evidence="4" type="ORF">JQN70_04635</name>
</gene>
<dbReference type="EMBL" id="JAFDVD010000005">
    <property type="protein sequence ID" value="MBM6399667.1"/>
    <property type="molecule type" value="Genomic_DNA"/>
</dbReference>
<dbReference type="InterPro" id="IPR000424">
    <property type="entry name" value="Primosome_PriB/ssb"/>
</dbReference>
<reference evidence="4" key="1">
    <citation type="submission" date="2021-02" db="EMBL/GenBank/DDBJ databases">
        <title>Phycicoccus sp. MQZ13P-5T, whole genome shotgun sequence.</title>
        <authorList>
            <person name="Tuo L."/>
        </authorList>
    </citation>
    <scope>NUCLEOTIDE SEQUENCE</scope>
    <source>
        <strain evidence="4">MQZ13P-5</strain>
    </source>
</reference>
<keyword evidence="1 2" id="KW-0238">DNA-binding</keyword>
<feature type="region of interest" description="Disordered" evidence="3">
    <location>
        <begin position="107"/>
        <end position="129"/>
    </location>
</feature>
<dbReference type="InterPro" id="IPR012340">
    <property type="entry name" value="NA-bd_OB-fold"/>
</dbReference>
<accession>A0ABS2CIF6</accession>
<evidence type="ECO:0000256" key="2">
    <source>
        <dbReference type="PROSITE-ProRule" id="PRU00252"/>
    </source>
</evidence>
<protein>
    <submittedName>
        <fullName evidence="4">Single-stranded DNA-binding protein</fullName>
    </submittedName>
</protein>
<evidence type="ECO:0000313" key="5">
    <source>
        <dbReference type="Proteomes" id="UP001430172"/>
    </source>
</evidence>
<name>A0ABS2CIF6_9MICO</name>
<evidence type="ECO:0000256" key="1">
    <source>
        <dbReference type="ARBA" id="ARBA00023125"/>
    </source>
</evidence>
<dbReference type="Gene3D" id="2.40.50.140">
    <property type="entry name" value="Nucleic acid-binding proteins"/>
    <property type="match status" value="1"/>
</dbReference>
<keyword evidence="5" id="KW-1185">Reference proteome</keyword>
<organism evidence="4 5">
    <name type="scientific">Phycicoccus sonneratiae</name>
    <dbReference type="NCBI Taxonomy" id="2807628"/>
    <lineage>
        <taxon>Bacteria</taxon>
        <taxon>Bacillati</taxon>
        <taxon>Actinomycetota</taxon>
        <taxon>Actinomycetes</taxon>
        <taxon>Micrococcales</taxon>
        <taxon>Intrasporangiaceae</taxon>
        <taxon>Phycicoccus</taxon>
    </lineage>
</organism>
<dbReference type="Pfam" id="PF00436">
    <property type="entry name" value="SSB"/>
    <property type="match status" value="1"/>
</dbReference>
<dbReference type="RefSeq" id="WP_204130143.1">
    <property type="nucleotide sequence ID" value="NZ_JAFDVD010000005.1"/>
</dbReference>
<comment type="caution">
    <text evidence="4">The sequence shown here is derived from an EMBL/GenBank/DDBJ whole genome shotgun (WGS) entry which is preliminary data.</text>
</comment>
<dbReference type="PROSITE" id="PS50935">
    <property type="entry name" value="SSB"/>
    <property type="match status" value="1"/>
</dbReference>
<sequence length="129" mass="14099">MPEHEDNRVRLVGRVTSIDEPRTLPSGDVVHGLRVTVPRPRARGRDRPGVDTLDVACWSPGTRRVAARLVVGARVEVDGALRRRFFRAGGSAASRYEVEAVRIRRAPDEAAGPGEVRNREAPTSSARLA</sequence>
<evidence type="ECO:0000256" key="3">
    <source>
        <dbReference type="SAM" id="MobiDB-lite"/>
    </source>
</evidence>
<evidence type="ECO:0000313" key="4">
    <source>
        <dbReference type="EMBL" id="MBM6399667.1"/>
    </source>
</evidence>
<dbReference type="SUPFAM" id="SSF50249">
    <property type="entry name" value="Nucleic acid-binding proteins"/>
    <property type="match status" value="1"/>
</dbReference>
<dbReference type="GO" id="GO:0003677">
    <property type="term" value="F:DNA binding"/>
    <property type="evidence" value="ECO:0007669"/>
    <property type="project" value="UniProtKB-KW"/>
</dbReference>
<proteinExistence type="predicted"/>